<feature type="compositionally biased region" description="Polar residues" evidence="3">
    <location>
        <begin position="215"/>
        <end position="233"/>
    </location>
</feature>
<sequence>MSDNKNPPSGDASTVASSSFMYDDNSSRSQLTAKEKPPNNTERALSDREREEATTDAAQQAFFQTMAAAGIDDLGYSSQDGKRRRFTTTSMIRQPQCPEPRRQTSAPLGRIAQREALASGRRGSTQETVQPTTDSAKGSIENPQPTVTGQEPQKGSCQPPPLASYAKLESKASAPPPQQPPTGNPLLSMKLATANVTNSQEFFPETSLQRCANTLGTRHSNNTPGAYSQSPGQGSIRLEPIDFEHSAVSSLEKLSDASSSATEEDYPSPLPTDLETATVVPTIYNNTDPDDKTDTDNAHTRDYEVTTGNLIEAHAVDDIVEVDAKPIEWWTPRKLTALILGSLLIVAIIVGVATGLALRYGGEPATVVPTLSPTVSPNVRYESIAEIVALPWEPQQEDSVLIIVGGEDIGSPEDNSTKTPQEQALEWIAWEDSLQVSLDDPDHLRQRYSLAVLYFSTGGEHNWTEHYEFLRPSHECTWSGALQCNRDTVTGIDLTKNNLVGRLPPEIGMLADLHTLALNDNVLTGRLPSVLPSKLQRLDLWSNKLEGSMNGSALGDLTELESFRVGNNFLTGTVPSEVGALTKLTRLSLESNRLTGAIPEKIWNLSMMQDFRIGQQILTGTVPPSIGAWNNCSVFHVNKLNGITGSIPSEIGLLTMLTSLKFSQNHMRGTLPSELGNLLEMRLMAISRNGISGIAPTELGRLSNIEELFLQNTWLEGNMDYICGAKERGDLPHLHTFNVDMEEVNCTCCTCCKY</sequence>
<feature type="region of interest" description="Disordered" evidence="3">
    <location>
        <begin position="254"/>
        <end position="298"/>
    </location>
</feature>
<dbReference type="OrthoDB" id="1394818at2759"/>
<dbReference type="InterPro" id="IPR001611">
    <property type="entry name" value="Leu-rich_rpt"/>
</dbReference>
<comment type="caution">
    <text evidence="5">The sequence shown here is derived from an EMBL/GenBank/DDBJ whole genome shotgun (WGS) entry which is preliminary data.</text>
</comment>
<accession>A0A9N8DYX4</accession>
<keyword evidence="4" id="KW-0812">Transmembrane</keyword>
<reference evidence="5" key="1">
    <citation type="submission" date="2020-06" db="EMBL/GenBank/DDBJ databases">
        <authorList>
            <consortium name="Plant Systems Biology data submission"/>
        </authorList>
    </citation>
    <scope>NUCLEOTIDE SEQUENCE</scope>
    <source>
        <strain evidence="5">D6</strain>
    </source>
</reference>
<dbReference type="PANTHER" id="PTHR47988">
    <property type="entry name" value="SOMATIC EMBRYOGENESIS RECEPTOR KINASE 1"/>
    <property type="match status" value="1"/>
</dbReference>
<dbReference type="InterPro" id="IPR032675">
    <property type="entry name" value="LRR_dom_sf"/>
</dbReference>
<keyword evidence="2" id="KW-0677">Repeat</keyword>
<keyword evidence="6" id="KW-1185">Reference proteome</keyword>
<dbReference type="SUPFAM" id="SSF52058">
    <property type="entry name" value="L domain-like"/>
    <property type="match status" value="1"/>
</dbReference>
<feature type="compositionally biased region" description="Basic and acidic residues" evidence="3">
    <location>
        <begin position="289"/>
        <end position="298"/>
    </location>
</feature>
<protein>
    <submittedName>
        <fullName evidence="5">Leucine Rich Repeat</fullName>
    </submittedName>
</protein>
<dbReference type="Pfam" id="PF00560">
    <property type="entry name" value="LRR_1"/>
    <property type="match status" value="1"/>
</dbReference>
<feature type="compositionally biased region" description="Basic and acidic residues" evidence="3">
    <location>
        <begin position="44"/>
        <end position="53"/>
    </location>
</feature>
<feature type="compositionally biased region" description="Pro residues" evidence="3">
    <location>
        <begin position="174"/>
        <end position="183"/>
    </location>
</feature>
<feature type="compositionally biased region" description="Polar residues" evidence="3">
    <location>
        <begin position="27"/>
        <end position="43"/>
    </location>
</feature>
<evidence type="ECO:0000313" key="5">
    <source>
        <dbReference type="EMBL" id="CAB9511472.1"/>
    </source>
</evidence>
<dbReference type="EMBL" id="CAICTM010000485">
    <property type="protein sequence ID" value="CAB9511472.1"/>
    <property type="molecule type" value="Genomic_DNA"/>
</dbReference>
<feature type="compositionally biased region" description="Polar residues" evidence="3">
    <location>
        <begin position="122"/>
        <end position="156"/>
    </location>
</feature>
<name>A0A9N8DYX4_9STRA</name>
<dbReference type="FunFam" id="3.80.10.10:FF:000383">
    <property type="entry name" value="Leucine-rich repeat receptor protein kinase EMS1"/>
    <property type="match status" value="1"/>
</dbReference>
<feature type="region of interest" description="Disordered" evidence="3">
    <location>
        <begin position="1"/>
        <end position="61"/>
    </location>
</feature>
<evidence type="ECO:0000313" key="6">
    <source>
        <dbReference type="Proteomes" id="UP001153069"/>
    </source>
</evidence>
<evidence type="ECO:0000256" key="4">
    <source>
        <dbReference type="SAM" id="Phobius"/>
    </source>
</evidence>
<feature type="transmembrane region" description="Helical" evidence="4">
    <location>
        <begin position="335"/>
        <end position="358"/>
    </location>
</feature>
<feature type="region of interest" description="Disordered" evidence="3">
    <location>
        <begin position="215"/>
        <end position="236"/>
    </location>
</feature>
<dbReference type="Gene3D" id="3.80.10.10">
    <property type="entry name" value="Ribonuclease Inhibitor"/>
    <property type="match status" value="3"/>
</dbReference>
<evidence type="ECO:0000256" key="2">
    <source>
        <dbReference type="ARBA" id="ARBA00022737"/>
    </source>
</evidence>
<evidence type="ECO:0000256" key="3">
    <source>
        <dbReference type="SAM" id="MobiDB-lite"/>
    </source>
</evidence>
<keyword evidence="1" id="KW-0732">Signal</keyword>
<keyword evidence="4" id="KW-0472">Membrane</keyword>
<keyword evidence="4" id="KW-1133">Transmembrane helix</keyword>
<feature type="compositionally biased region" description="Polar residues" evidence="3">
    <location>
        <begin position="1"/>
        <end position="20"/>
    </location>
</feature>
<gene>
    <name evidence="5" type="ORF">SEMRO_486_G152710.1</name>
</gene>
<evidence type="ECO:0000256" key="1">
    <source>
        <dbReference type="ARBA" id="ARBA00022729"/>
    </source>
</evidence>
<dbReference type="Proteomes" id="UP001153069">
    <property type="component" value="Unassembled WGS sequence"/>
</dbReference>
<proteinExistence type="predicted"/>
<feature type="region of interest" description="Disordered" evidence="3">
    <location>
        <begin position="73"/>
        <end position="187"/>
    </location>
</feature>
<organism evidence="5 6">
    <name type="scientific">Seminavis robusta</name>
    <dbReference type="NCBI Taxonomy" id="568900"/>
    <lineage>
        <taxon>Eukaryota</taxon>
        <taxon>Sar</taxon>
        <taxon>Stramenopiles</taxon>
        <taxon>Ochrophyta</taxon>
        <taxon>Bacillariophyta</taxon>
        <taxon>Bacillariophyceae</taxon>
        <taxon>Bacillariophycidae</taxon>
        <taxon>Naviculales</taxon>
        <taxon>Naviculaceae</taxon>
        <taxon>Seminavis</taxon>
    </lineage>
</organism>
<dbReference type="AlphaFoldDB" id="A0A9N8DYX4"/>